<keyword evidence="6" id="KW-1185">Reference proteome</keyword>
<evidence type="ECO:0000256" key="2">
    <source>
        <dbReference type="ARBA" id="ARBA00022692"/>
    </source>
</evidence>
<evidence type="ECO:0000256" key="4">
    <source>
        <dbReference type="ARBA" id="ARBA00023136"/>
    </source>
</evidence>
<keyword evidence="3" id="KW-1133">Transmembrane helix</keyword>
<organism evidence="5 6">
    <name type="scientific">Vagococcus penaei</name>
    <dbReference type="NCBI Taxonomy" id="633807"/>
    <lineage>
        <taxon>Bacteria</taxon>
        <taxon>Bacillati</taxon>
        <taxon>Bacillota</taxon>
        <taxon>Bacilli</taxon>
        <taxon>Lactobacillales</taxon>
        <taxon>Enterococcaceae</taxon>
        <taxon>Vagococcus</taxon>
    </lineage>
</organism>
<comment type="subcellular location">
    <subcellularLocation>
        <location evidence="1">Membrane</location>
        <topology evidence="1">Multi-pass membrane protein</topology>
    </subcellularLocation>
</comment>
<reference evidence="5 6" key="1">
    <citation type="journal article" date="2010" name="Int. J. Syst. Evol. Microbiol.">
        <title>Vagococcus penaei sp. nov., isolated from spoilage microbiota of cooked shrimp (Penaeus vannamei).</title>
        <authorList>
            <person name="Jaffres E."/>
            <person name="Prevost H."/>
            <person name="Rossero A."/>
            <person name="Joffraud J.J."/>
            <person name="Dousset X."/>
        </authorList>
    </citation>
    <scope>NUCLEOTIDE SEQUENCE [LARGE SCALE GENOMIC DNA]</scope>
    <source>
        <strain evidence="5 6">CD276</strain>
    </source>
</reference>
<keyword evidence="2" id="KW-0812">Transmembrane</keyword>
<proteinExistence type="predicted"/>
<dbReference type="KEGG" id="vpi:BW732_00075"/>
<sequence length="214" mass="24752">MQATHSFSLMVFVLLVTIEISFTQSIWLNIFIFGLAVLYLLFLKKWGGLLAVFLVPLIPAFATFWSIYLHGSSTYQAWLLFTRTFSFAALGMILVFGIDLEELFLFLEQKRVPATFIYGILVVIHAMPDIRREVVSIREASLLRGKPLHVWSPMLYVKTILTAFTWRDKYTEAMFSRGFDDNGIRVPQHRFYLSKKSIALLATLFIICQILVFY</sequence>
<keyword evidence="4" id="KW-0472">Membrane</keyword>
<evidence type="ECO:0000313" key="6">
    <source>
        <dbReference type="Proteomes" id="UP000188246"/>
    </source>
</evidence>
<evidence type="ECO:0000256" key="3">
    <source>
        <dbReference type="ARBA" id="ARBA00022989"/>
    </source>
</evidence>
<evidence type="ECO:0000256" key="1">
    <source>
        <dbReference type="ARBA" id="ARBA00004141"/>
    </source>
</evidence>
<dbReference type="AlphaFoldDB" id="A0A1Q2D343"/>
<dbReference type="EMBL" id="CP019609">
    <property type="protein sequence ID" value="AQP52768.1"/>
    <property type="molecule type" value="Genomic_DNA"/>
</dbReference>
<dbReference type="Pfam" id="PF02361">
    <property type="entry name" value="CbiQ"/>
    <property type="match status" value="1"/>
</dbReference>
<dbReference type="CDD" id="cd16914">
    <property type="entry name" value="EcfT"/>
    <property type="match status" value="1"/>
</dbReference>
<dbReference type="InterPro" id="IPR003339">
    <property type="entry name" value="ABC/ECF_trnsptr_transmembrane"/>
</dbReference>
<dbReference type="RefSeq" id="WP_077274872.1">
    <property type="nucleotide sequence ID" value="NZ_CP019609.1"/>
</dbReference>
<evidence type="ECO:0000313" key="5">
    <source>
        <dbReference type="EMBL" id="AQP52768.1"/>
    </source>
</evidence>
<dbReference type="STRING" id="633807.BW732_00075"/>
<accession>A0A1Q2D343</accession>
<dbReference type="GO" id="GO:0005886">
    <property type="term" value="C:plasma membrane"/>
    <property type="evidence" value="ECO:0007669"/>
    <property type="project" value="UniProtKB-ARBA"/>
</dbReference>
<name>A0A1Q2D343_9ENTE</name>
<dbReference type="Proteomes" id="UP000188246">
    <property type="component" value="Chromosome"/>
</dbReference>
<protein>
    <submittedName>
        <fullName evidence="5">Cobalt ABC transporter permease</fullName>
    </submittedName>
</protein>
<gene>
    <name evidence="5" type="ORF">BW732_00075</name>
</gene>
<dbReference type="OrthoDB" id="92887at2"/>